<dbReference type="PROSITE" id="PS51684">
    <property type="entry name" value="SAM_MT_TRM5_TYW2"/>
    <property type="match status" value="1"/>
</dbReference>
<dbReference type="PANTHER" id="PTHR23245:SF25">
    <property type="entry name" value="TRNA WYBUTOSINE-SYNTHESIZING PROTEIN 2 HOMOLOG"/>
    <property type="match status" value="1"/>
</dbReference>
<dbReference type="InterPro" id="IPR056744">
    <property type="entry name" value="TRM5/TYW2-like_N"/>
</dbReference>
<name>A0A210QZK1_MIZYE</name>
<evidence type="ECO:0000256" key="8">
    <source>
        <dbReference type="ARBA" id="ARBA00031315"/>
    </source>
</evidence>
<dbReference type="GO" id="GO:0031591">
    <property type="term" value="P:wybutosine biosynthetic process"/>
    <property type="evidence" value="ECO:0007669"/>
    <property type="project" value="TreeGrafter"/>
</dbReference>
<evidence type="ECO:0000313" key="13">
    <source>
        <dbReference type="Proteomes" id="UP000242188"/>
    </source>
</evidence>
<dbReference type="FunFam" id="3.40.50.150:FF:000131">
    <property type="entry name" value="tRNA wybutosine-synthesizing protein 2/3/4"/>
    <property type="match status" value="1"/>
</dbReference>
<dbReference type="STRING" id="6573.A0A210QZK1"/>
<dbReference type="Gene3D" id="3.30.300.110">
    <property type="entry name" value="Met-10+ protein-like domains"/>
    <property type="match status" value="1"/>
</dbReference>
<dbReference type="Pfam" id="PF25132">
    <property type="entry name" value="TYW2_N"/>
    <property type="match status" value="1"/>
</dbReference>
<dbReference type="Gene3D" id="3.40.50.150">
    <property type="entry name" value="Vaccinia Virus protein VP39"/>
    <property type="match status" value="2"/>
</dbReference>
<evidence type="ECO:0000256" key="4">
    <source>
        <dbReference type="ARBA" id="ARBA00022603"/>
    </source>
</evidence>
<evidence type="ECO:0000256" key="6">
    <source>
        <dbReference type="ARBA" id="ARBA00022691"/>
    </source>
</evidence>
<sequence length="566" mass="63032">MAAPRSSENKEGKSKDVLISNVIDAQRVRKVLEENKIFDNGRRLKKTSKGRIAIPLKKSANLETIVDTLSKIGIIVEKECLKLPLSKTALAQTPYDCLVSSLHDFLGNDDVNFSTLVKDIPTHWERHGDLIVFSGSFFTHNIWQGLGPGLWKAVATSLGCSRLAQKGVISSNGYRSPTVVLLLGDCGWVQHIDNGIRYTYDLTKCMFSAGNITEKLRVAGFYCQGETVVDLYAGIGYFTLPYLVHAKASHVHACEWNPDAVDALRKTLALNSVSDRCTIHQGDNRETCPRNIADRVNLGLIPSSEEGWPVACRALRSTGGYLHIHSNVTSKHSSNPDCSVNLDNNTDKSDSPICLKCGNAIHVNFKHSSDIGKGNNNLQGNHEEQQRYQCYDRVNTDDLTNSNCDASKDKDALETELSTEEPVVMAVRDENSYSNSYIYDNDSLSRSLCDIDNLSREKTRSDHETLEETKASGRRATYRSHTSVEITCTCTNKTSKSSASKISRKDWNLWAEGVAKTISQLCTQVHKDNNQWTARIDHIEHVKSYAPHIDHLVLDLECRPVISMEN</sequence>
<comment type="pathway">
    <text evidence="1">tRNA modification; wybutosine-tRNA(Phe) biosynthesis.</text>
</comment>
<evidence type="ECO:0000256" key="9">
    <source>
        <dbReference type="ARBA" id="ARBA00037786"/>
    </source>
</evidence>
<proteinExistence type="predicted"/>
<comment type="caution">
    <text evidence="12">The sequence shown here is derived from an EMBL/GenBank/DDBJ whole genome shotgun (WGS) entry which is preliminary data.</text>
</comment>
<accession>A0A210QZK1</accession>
<dbReference type="PANTHER" id="PTHR23245">
    <property type="entry name" value="TRNA METHYLTRANSFERASE"/>
    <property type="match status" value="1"/>
</dbReference>
<keyword evidence="5" id="KW-0808">Transferase</keyword>
<evidence type="ECO:0000256" key="5">
    <source>
        <dbReference type="ARBA" id="ARBA00022679"/>
    </source>
</evidence>
<dbReference type="InterPro" id="IPR030382">
    <property type="entry name" value="MeTrfase_TRM5/TYW2"/>
</dbReference>
<evidence type="ECO:0000259" key="11">
    <source>
        <dbReference type="PROSITE" id="PS51684"/>
    </source>
</evidence>
<dbReference type="GO" id="GO:0102522">
    <property type="term" value="F:tRNA 4-demethylwyosine alpha-amino-alpha-carboxypropyltransferase activity"/>
    <property type="evidence" value="ECO:0007669"/>
    <property type="project" value="UniProtKB-EC"/>
</dbReference>
<dbReference type="EMBL" id="NEDP02001154">
    <property type="protein sequence ID" value="OWF54180.1"/>
    <property type="molecule type" value="Genomic_DNA"/>
</dbReference>
<evidence type="ECO:0000256" key="10">
    <source>
        <dbReference type="ARBA" id="ARBA00049400"/>
    </source>
</evidence>
<dbReference type="GO" id="GO:0030488">
    <property type="term" value="P:tRNA methylation"/>
    <property type="evidence" value="ECO:0007669"/>
    <property type="project" value="TreeGrafter"/>
</dbReference>
<keyword evidence="13" id="KW-1185">Reference proteome</keyword>
<evidence type="ECO:0000256" key="2">
    <source>
        <dbReference type="ARBA" id="ARBA00012265"/>
    </source>
</evidence>
<dbReference type="Pfam" id="PF02475">
    <property type="entry name" value="TRM5-TYW2_MTfase"/>
    <property type="match status" value="1"/>
</dbReference>
<keyword evidence="6" id="KW-0949">S-adenosyl-L-methionine</keyword>
<dbReference type="GO" id="GO:0008175">
    <property type="term" value="F:tRNA methyltransferase activity"/>
    <property type="evidence" value="ECO:0007669"/>
    <property type="project" value="TreeGrafter"/>
</dbReference>
<dbReference type="OrthoDB" id="408788at2759"/>
<gene>
    <name evidence="12" type="ORF">KP79_PYT18925</name>
</gene>
<dbReference type="Pfam" id="PF25133">
    <property type="entry name" value="TYW2_N_2"/>
    <property type="match status" value="1"/>
</dbReference>
<dbReference type="SUPFAM" id="SSF53335">
    <property type="entry name" value="S-adenosyl-L-methionine-dependent methyltransferases"/>
    <property type="match status" value="1"/>
</dbReference>
<evidence type="ECO:0000256" key="3">
    <source>
        <dbReference type="ARBA" id="ARBA00017179"/>
    </source>
</evidence>
<organism evidence="12 13">
    <name type="scientific">Mizuhopecten yessoensis</name>
    <name type="common">Japanese scallop</name>
    <name type="synonym">Patinopecten yessoensis</name>
    <dbReference type="NCBI Taxonomy" id="6573"/>
    <lineage>
        <taxon>Eukaryota</taxon>
        <taxon>Metazoa</taxon>
        <taxon>Spiralia</taxon>
        <taxon>Lophotrochozoa</taxon>
        <taxon>Mollusca</taxon>
        <taxon>Bivalvia</taxon>
        <taxon>Autobranchia</taxon>
        <taxon>Pteriomorphia</taxon>
        <taxon>Pectinida</taxon>
        <taxon>Pectinoidea</taxon>
        <taxon>Pectinidae</taxon>
        <taxon>Mizuhopecten</taxon>
    </lineage>
</organism>
<dbReference type="GO" id="GO:0005737">
    <property type="term" value="C:cytoplasm"/>
    <property type="evidence" value="ECO:0007669"/>
    <property type="project" value="TreeGrafter"/>
</dbReference>
<dbReference type="InterPro" id="IPR056743">
    <property type="entry name" value="TRM5-TYW2-like_MTfase"/>
</dbReference>
<dbReference type="CDD" id="cd02440">
    <property type="entry name" value="AdoMet_MTases"/>
    <property type="match status" value="1"/>
</dbReference>
<keyword evidence="4" id="KW-0489">Methyltransferase</keyword>
<keyword evidence="7" id="KW-0819">tRNA processing</keyword>
<evidence type="ECO:0000256" key="7">
    <source>
        <dbReference type="ARBA" id="ARBA00022694"/>
    </source>
</evidence>
<dbReference type="AlphaFoldDB" id="A0A210QZK1"/>
<dbReference type="EC" id="2.5.1.114" evidence="2"/>
<evidence type="ECO:0000256" key="1">
    <source>
        <dbReference type="ARBA" id="ARBA00004797"/>
    </source>
</evidence>
<dbReference type="InterPro" id="IPR056745">
    <property type="entry name" value="TYW2_N"/>
</dbReference>
<evidence type="ECO:0000313" key="12">
    <source>
        <dbReference type="EMBL" id="OWF54180.1"/>
    </source>
</evidence>
<comment type="function">
    <text evidence="9">S-adenosyl-L-methionine-dependent transferase that acts as a component of the wybutosine biosynthesis pathway. Wybutosine is a hyper modified guanosine with a tricyclic base found at the 3'-position adjacent to the anticodon of eukaryotic phenylalanine tRNA. Catalyzes the transfer of the alpha-amino-alpha-carboxypropyl (acp) group from S-adenosyl-L-methionine to the C-7 position of 4-demethylwyosine (imG-14) to produce wybutosine-86.</text>
</comment>
<feature type="domain" description="SAM-dependent methyltransferase TRM5/TYW2-type" evidence="11">
    <location>
        <begin position="124"/>
        <end position="560"/>
    </location>
</feature>
<dbReference type="Proteomes" id="UP000242188">
    <property type="component" value="Unassembled WGS sequence"/>
</dbReference>
<dbReference type="InterPro" id="IPR029063">
    <property type="entry name" value="SAM-dependent_MTases_sf"/>
</dbReference>
<reference evidence="12 13" key="1">
    <citation type="journal article" date="2017" name="Nat. Ecol. Evol.">
        <title>Scallop genome provides insights into evolution of bilaterian karyotype and development.</title>
        <authorList>
            <person name="Wang S."/>
            <person name="Zhang J."/>
            <person name="Jiao W."/>
            <person name="Li J."/>
            <person name="Xun X."/>
            <person name="Sun Y."/>
            <person name="Guo X."/>
            <person name="Huan P."/>
            <person name="Dong B."/>
            <person name="Zhang L."/>
            <person name="Hu X."/>
            <person name="Sun X."/>
            <person name="Wang J."/>
            <person name="Zhao C."/>
            <person name="Wang Y."/>
            <person name="Wang D."/>
            <person name="Huang X."/>
            <person name="Wang R."/>
            <person name="Lv J."/>
            <person name="Li Y."/>
            <person name="Zhang Z."/>
            <person name="Liu B."/>
            <person name="Lu W."/>
            <person name="Hui Y."/>
            <person name="Liang J."/>
            <person name="Zhou Z."/>
            <person name="Hou R."/>
            <person name="Li X."/>
            <person name="Liu Y."/>
            <person name="Li H."/>
            <person name="Ning X."/>
            <person name="Lin Y."/>
            <person name="Zhao L."/>
            <person name="Xing Q."/>
            <person name="Dou J."/>
            <person name="Li Y."/>
            <person name="Mao J."/>
            <person name="Guo H."/>
            <person name="Dou H."/>
            <person name="Li T."/>
            <person name="Mu C."/>
            <person name="Jiang W."/>
            <person name="Fu Q."/>
            <person name="Fu X."/>
            <person name="Miao Y."/>
            <person name="Liu J."/>
            <person name="Yu Q."/>
            <person name="Li R."/>
            <person name="Liao H."/>
            <person name="Li X."/>
            <person name="Kong Y."/>
            <person name="Jiang Z."/>
            <person name="Chourrout D."/>
            <person name="Li R."/>
            <person name="Bao Z."/>
        </authorList>
    </citation>
    <scope>NUCLEOTIDE SEQUENCE [LARGE SCALE GENOMIC DNA]</scope>
    <source>
        <strain evidence="12 13">PY_sf001</strain>
    </source>
</reference>
<comment type="catalytic activity">
    <reaction evidence="10">
        <text>4-demethylwyosine(37) in tRNA(Phe) + S-adenosyl-L-methionine = 4-demethyl-7-[(3S)-3-amino-3-carboxypropyl]wyosine(37) in tRNA(Phe) + S-methyl-5'-thioadenosine + H(+)</text>
        <dbReference type="Rhea" id="RHEA:36355"/>
        <dbReference type="Rhea" id="RHEA-COMP:10164"/>
        <dbReference type="Rhea" id="RHEA-COMP:10378"/>
        <dbReference type="ChEBI" id="CHEBI:15378"/>
        <dbReference type="ChEBI" id="CHEBI:17509"/>
        <dbReference type="ChEBI" id="CHEBI:59789"/>
        <dbReference type="ChEBI" id="CHEBI:64315"/>
        <dbReference type="ChEBI" id="CHEBI:73550"/>
        <dbReference type="EC" id="2.5.1.114"/>
    </reaction>
</comment>
<protein>
    <recommendedName>
        <fullName evidence="3">tRNA wybutosine-synthesizing protein 2 homolog</fullName>
        <ecNumber evidence="2">2.5.1.114</ecNumber>
    </recommendedName>
    <alternativeName>
        <fullName evidence="8">tRNA(Phe) (4-demethylwyosine(37)-C(7)) aminocarboxypropyltransferase</fullName>
    </alternativeName>
</protein>